<gene>
    <name evidence="1" type="ORF">E2C01_041626</name>
</gene>
<sequence length="149" mass="16707">MLSAEELMYEVINNFSVPVSPQHTNQNSRDFQTSHNIANCHDIADGALQHPDLQGCQPGNDQCPLLFTIITQARGGTSSLQYLHLLVYLLHQTEHNLTVLPDVPHLLPKDPVNTSMGQCQQYRTKINMALANTRSMQTIENISELAMIR</sequence>
<organism evidence="1 2">
    <name type="scientific">Portunus trituberculatus</name>
    <name type="common">Swimming crab</name>
    <name type="synonym">Neptunus trituberculatus</name>
    <dbReference type="NCBI Taxonomy" id="210409"/>
    <lineage>
        <taxon>Eukaryota</taxon>
        <taxon>Metazoa</taxon>
        <taxon>Ecdysozoa</taxon>
        <taxon>Arthropoda</taxon>
        <taxon>Crustacea</taxon>
        <taxon>Multicrustacea</taxon>
        <taxon>Malacostraca</taxon>
        <taxon>Eumalacostraca</taxon>
        <taxon>Eucarida</taxon>
        <taxon>Decapoda</taxon>
        <taxon>Pleocyemata</taxon>
        <taxon>Brachyura</taxon>
        <taxon>Eubrachyura</taxon>
        <taxon>Portunoidea</taxon>
        <taxon>Portunidae</taxon>
        <taxon>Portuninae</taxon>
        <taxon>Portunus</taxon>
    </lineage>
</organism>
<comment type="caution">
    <text evidence="1">The sequence shown here is derived from an EMBL/GenBank/DDBJ whole genome shotgun (WGS) entry which is preliminary data.</text>
</comment>
<accession>A0A5B7FR80</accession>
<protein>
    <submittedName>
        <fullName evidence="1">Uncharacterized protein</fullName>
    </submittedName>
</protein>
<evidence type="ECO:0000313" key="2">
    <source>
        <dbReference type="Proteomes" id="UP000324222"/>
    </source>
</evidence>
<reference evidence="1 2" key="1">
    <citation type="submission" date="2019-05" db="EMBL/GenBank/DDBJ databases">
        <title>Another draft genome of Portunus trituberculatus and its Hox gene families provides insights of decapod evolution.</title>
        <authorList>
            <person name="Jeong J.-H."/>
            <person name="Song I."/>
            <person name="Kim S."/>
            <person name="Choi T."/>
            <person name="Kim D."/>
            <person name="Ryu S."/>
            <person name="Kim W."/>
        </authorList>
    </citation>
    <scope>NUCLEOTIDE SEQUENCE [LARGE SCALE GENOMIC DNA]</scope>
    <source>
        <tissue evidence="1">Muscle</tissue>
    </source>
</reference>
<proteinExistence type="predicted"/>
<dbReference type="AlphaFoldDB" id="A0A5B7FR80"/>
<keyword evidence="2" id="KW-1185">Reference proteome</keyword>
<dbReference type="Proteomes" id="UP000324222">
    <property type="component" value="Unassembled WGS sequence"/>
</dbReference>
<evidence type="ECO:0000313" key="1">
    <source>
        <dbReference type="EMBL" id="MPC47867.1"/>
    </source>
</evidence>
<name>A0A5B7FR80_PORTR</name>
<dbReference type="EMBL" id="VSRR010007969">
    <property type="protein sequence ID" value="MPC47867.1"/>
    <property type="molecule type" value="Genomic_DNA"/>
</dbReference>